<keyword evidence="1" id="KW-0472">Membrane</keyword>
<reference evidence="2 3" key="1">
    <citation type="submission" date="2023-12" db="EMBL/GenBank/DDBJ databases">
        <title>Genomic sequences of Capnocytophaga and Parvimonas strains.</title>
        <authorList>
            <person name="Watt R.M."/>
            <person name="Wang M."/>
            <person name="Yang T."/>
            <person name="Tong W.M."/>
        </authorList>
    </citation>
    <scope>NUCLEOTIDE SEQUENCE [LARGE SCALE GENOMIC DNA]</scope>
    <source>
        <strain evidence="2 3">CCUG 13156</strain>
    </source>
</reference>
<keyword evidence="3" id="KW-1185">Reference proteome</keyword>
<sequence length="145" mass="17251">MRQKLLKYVLFIMAIFVTDAVFLFLSMKDYKDSMSSSCLECSFWKDIFVFLLIGMGVLAILLTILFRIVKKRGYLYGLILISLLSIFYSIDYMLFVDRVAAWSTYSLKETWITIFWDSYRYFPMLMLIYVLLTNRLIKEIESINN</sequence>
<accession>A0ABU5Y8R9</accession>
<evidence type="ECO:0000313" key="3">
    <source>
        <dbReference type="Proteomes" id="UP001324270"/>
    </source>
</evidence>
<evidence type="ECO:0000313" key="2">
    <source>
        <dbReference type="EMBL" id="MEB3040321.1"/>
    </source>
</evidence>
<dbReference type="Proteomes" id="UP001324270">
    <property type="component" value="Unassembled WGS sequence"/>
</dbReference>
<dbReference type="GeneID" id="84807474"/>
<organism evidence="2 3">
    <name type="scientific">Capnocytophaga gingivalis</name>
    <dbReference type="NCBI Taxonomy" id="1017"/>
    <lineage>
        <taxon>Bacteria</taxon>
        <taxon>Pseudomonadati</taxon>
        <taxon>Bacteroidota</taxon>
        <taxon>Flavobacteriia</taxon>
        <taxon>Flavobacteriales</taxon>
        <taxon>Flavobacteriaceae</taxon>
        <taxon>Capnocytophaga</taxon>
    </lineage>
</organism>
<gene>
    <name evidence="2" type="ORF">VJJ49_06390</name>
</gene>
<dbReference type="EMBL" id="JAYKBV010000007">
    <property type="protein sequence ID" value="MEB3040321.1"/>
    <property type="molecule type" value="Genomic_DNA"/>
</dbReference>
<protein>
    <submittedName>
        <fullName evidence="2">Uncharacterized protein</fullName>
    </submittedName>
</protein>
<feature type="transmembrane region" description="Helical" evidence="1">
    <location>
        <begin position="47"/>
        <end position="66"/>
    </location>
</feature>
<keyword evidence="1" id="KW-0812">Transmembrane</keyword>
<feature type="transmembrane region" description="Helical" evidence="1">
    <location>
        <begin position="5"/>
        <end position="27"/>
    </location>
</feature>
<evidence type="ECO:0000256" key="1">
    <source>
        <dbReference type="SAM" id="Phobius"/>
    </source>
</evidence>
<feature type="transmembrane region" description="Helical" evidence="1">
    <location>
        <begin position="110"/>
        <end position="132"/>
    </location>
</feature>
<keyword evidence="1" id="KW-1133">Transmembrane helix</keyword>
<comment type="caution">
    <text evidence="2">The sequence shown here is derived from an EMBL/GenBank/DDBJ whole genome shotgun (WGS) entry which is preliminary data.</text>
</comment>
<dbReference type="RefSeq" id="WP_040360252.1">
    <property type="nucleotide sequence ID" value="NZ_CAJPPZ010000036.1"/>
</dbReference>
<feature type="transmembrane region" description="Helical" evidence="1">
    <location>
        <begin position="73"/>
        <end position="90"/>
    </location>
</feature>
<name>A0ABU5Y8R9_9FLAO</name>
<proteinExistence type="predicted"/>